<reference evidence="2" key="1">
    <citation type="submission" date="2022-11" db="UniProtKB">
        <authorList>
            <consortium name="WormBaseParasite"/>
        </authorList>
    </citation>
    <scope>IDENTIFICATION</scope>
</reference>
<proteinExistence type="predicted"/>
<evidence type="ECO:0000313" key="1">
    <source>
        <dbReference type="Proteomes" id="UP000887576"/>
    </source>
</evidence>
<organism evidence="1 2">
    <name type="scientific">Panagrolaimus sp. JU765</name>
    <dbReference type="NCBI Taxonomy" id="591449"/>
    <lineage>
        <taxon>Eukaryota</taxon>
        <taxon>Metazoa</taxon>
        <taxon>Ecdysozoa</taxon>
        <taxon>Nematoda</taxon>
        <taxon>Chromadorea</taxon>
        <taxon>Rhabditida</taxon>
        <taxon>Tylenchina</taxon>
        <taxon>Panagrolaimomorpha</taxon>
        <taxon>Panagrolaimoidea</taxon>
        <taxon>Panagrolaimidae</taxon>
        <taxon>Panagrolaimus</taxon>
    </lineage>
</organism>
<name>A0AC34QTZ4_9BILA</name>
<protein>
    <submittedName>
        <fullName evidence="2">CS domain-containing protein</fullName>
    </submittedName>
</protein>
<dbReference type="Proteomes" id="UP000887576">
    <property type="component" value="Unplaced"/>
</dbReference>
<sequence length="168" mass="19114">MATTPKHPMIYWAQRKNTLMLSVAVEDFKVDKLEFKDNVFVVKGSDKANQLYEANLNLYDKVIPENYHKVDTTRQLELVIAKAEANWWPRLLKESTKVPWIKVDFNKWVDEEDEVEADDNFDFGGDFPADFDPSGLGDLGDDEPPELEDAEEPTTSKTAQANSAETDA</sequence>
<dbReference type="WBParaSite" id="JU765_v2.g19252.t1">
    <property type="protein sequence ID" value="JU765_v2.g19252.t1"/>
    <property type="gene ID" value="JU765_v2.g19252"/>
</dbReference>
<evidence type="ECO:0000313" key="2">
    <source>
        <dbReference type="WBParaSite" id="JU765_v2.g19252.t1"/>
    </source>
</evidence>
<accession>A0AC34QTZ4</accession>